<dbReference type="EMBL" id="JAACJS010000015">
    <property type="protein sequence ID" value="NCI51160.1"/>
    <property type="molecule type" value="Genomic_DNA"/>
</dbReference>
<feature type="compositionally biased region" description="Basic and acidic residues" evidence="1">
    <location>
        <begin position="1"/>
        <end position="34"/>
    </location>
</feature>
<comment type="caution">
    <text evidence="2">The sequence shown here is derived from an EMBL/GenBank/DDBJ whole genome shotgun (WGS) entry which is preliminary data.</text>
</comment>
<proteinExistence type="predicted"/>
<evidence type="ECO:0000313" key="3">
    <source>
        <dbReference type="Proteomes" id="UP000753802"/>
    </source>
</evidence>
<name>A0ABW9ZVJ5_9BACT</name>
<organism evidence="2 3">
    <name type="scientific">Sediminibacterium roseum</name>
    <dbReference type="NCBI Taxonomy" id="1978412"/>
    <lineage>
        <taxon>Bacteria</taxon>
        <taxon>Pseudomonadati</taxon>
        <taxon>Bacteroidota</taxon>
        <taxon>Chitinophagia</taxon>
        <taxon>Chitinophagales</taxon>
        <taxon>Chitinophagaceae</taxon>
        <taxon>Sediminibacterium</taxon>
    </lineage>
</organism>
<evidence type="ECO:0000313" key="2">
    <source>
        <dbReference type="EMBL" id="NCI51160.1"/>
    </source>
</evidence>
<accession>A0ABW9ZVJ5</accession>
<evidence type="ECO:0000256" key="1">
    <source>
        <dbReference type="SAM" id="MobiDB-lite"/>
    </source>
</evidence>
<sequence length="56" mass="6530">MEKKPQIPENQDDKSRLNDEPLEKEVDIDSKIHETSPNLIQKEDHHIPIDDEVKNG</sequence>
<dbReference type="RefSeq" id="WP_161819452.1">
    <property type="nucleotide sequence ID" value="NZ_JAACJS010000015.1"/>
</dbReference>
<reference evidence="2 3" key="1">
    <citation type="submission" date="2020-01" db="EMBL/GenBank/DDBJ databases">
        <title>Genome analysis.</title>
        <authorList>
            <person name="Wu S."/>
            <person name="Wang G."/>
        </authorList>
    </citation>
    <scope>NUCLEOTIDE SEQUENCE [LARGE SCALE GENOMIC DNA]</scope>
    <source>
        <strain evidence="2 3">SYL130</strain>
    </source>
</reference>
<feature type="region of interest" description="Disordered" evidence="1">
    <location>
        <begin position="1"/>
        <end position="56"/>
    </location>
</feature>
<dbReference type="Proteomes" id="UP000753802">
    <property type="component" value="Unassembled WGS sequence"/>
</dbReference>
<keyword evidence="3" id="KW-1185">Reference proteome</keyword>
<gene>
    <name evidence="2" type="ORF">GWC95_14605</name>
</gene>
<feature type="compositionally biased region" description="Basic and acidic residues" evidence="1">
    <location>
        <begin position="41"/>
        <end position="56"/>
    </location>
</feature>
<protein>
    <submittedName>
        <fullName evidence="2">Uncharacterized protein</fullName>
    </submittedName>
</protein>